<comment type="caution">
    <text evidence="7">The sequence shown here is derived from an EMBL/GenBank/DDBJ whole genome shotgun (WGS) entry which is preliminary data.</text>
</comment>
<evidence type="ECO:0000256" key="2">
    <source>
        <dbReference type="ARBA" id="ARBA00022679"/>
    </source>
</evidence>
<dbReference type="InterPro" id="IPR020616">
    <property type="entry name" value="Thiolase_N"/>
</dbReference>
<dbReference type="Gene3D" id="3.40.47.10">
    <property type="match status" value="2"/>
</dbReference>
<dbReference type="AlphaFoldDB" id="A0A7X6HB92"/>
<name>A0A7X6HB92_9MICC</name>
<dbReference type="Pfam" id="PF00108">
    <property type="entry name" value="Thiolase_N"/>
    <property type="match status" value="1"/>
</dbReference>
<sequence length="394" mass="39138">MSTFLASPDPHRDPVIVLGRRSAFGRLNGMWRGTAAAGLLAPVLSAVVRDAGLPAGQIDDVVIGNAVGGGGNLARLALLEAGLPDSVPGVTVDRQCGSGLDAIVLACRLVASGAGQLYLAGGVESCSTAPLRAHRLSSAPGAPDFYARSRFSPEAIGDPDMGVAAEAVAARWDVSRADQDTFALASHRRAAAAAAAGVFAEEIVPAAGIAGSAADEGPRGNLGPELLRRFPAAFVPSGTVTAGNSCADADGAAVVLVASRAAAARLGFGAGLGFLAAGTAGTDPNFPGIGGGRAGARLLAGHGLRGADLDRVEFNEAFAAQALASLRMLGVDPERANLQGGALAFGHPYGASGAFLVLRLLQQCRGRDGGISLAAASIAGGMGTAALFGWTDCA</sequence>
<dbReference type="GO" id="GO:0005737">
    <property type="term" value="C:cytoplasm"/>
    <property type="evidence" value="ECO:0007669"/>
    <property type="project" value="UniProtKB-ARBA"/>
</dbReference>
<dbReference type="Pfam" id="PF02803">
    <property type="entry name" value="Thiolase_C"/>
    <property type="match status" value="1"/>
</dbReference>
<evidence type="ECO:0000256" key="3">
    <source>
        <dbReference type="ARBA" id="ARBA00023315"/>
    </source>
</evidence>
<keyword evidence="8" id="KW-1185">Reference proteome</keyword>
<dbReference type="InterPro" id="IPR020617">
    <property type="entry name" value="Thiolase_C"/>
</dbReference>
<dbReference type="PANTHER" id="PTHR43853">
    <property type="entry name" value="3-KETOACYL-COA THIOLASE, PEROXISOMAL"/>
    <property type="match status" value="1"/>
</dbReference>
<dbReference type="GO" id="GO:0003988">
    <property type="term" value="F:acetyl-CoA C-acyltransferase activity"/>
    <property type="evidence" value="ECO:0007669"/>
    <property type="project" value="TreeGrafter"/>
</dbReference>
<dbReference type="PROSITE" id="PS00737">
    <property type="entry name" value="THIOLASE_2"/>
    <property type="match status" value="1"/>
</dbReference>
<dbReference type="InterPro" id="IPR020613">
    <property type="entry name" value="Thiolase_CS"/>
</dbReference>
<dbReference type="NCBIfam" id="TIGR01930">
    <property type="entry name" value="AcCoA-C-Actrans"/>
    <property type="match status" value="1"/>
</dbReference>
<dbReference type="SUPFAM" id="SSF53901">
    <property type="entry name" value="Thiolase-like"/>
    <property type="match status" value="2"/>
</dbReference>
<evidence type="ECO:0000313" key="7">
    <source>
        <dbReference type="EMBL" id="NKX53877.1"/>
    </source>
</evidence>
<proteinExistence type="inferred from homology"/>
<dbReference type="RefSeq" id="WP_168485230.1">
    <property type="nucleotide sequence ID" value="NZ_JAAZSQ010000003.1"/>
</dbReference>
<protein>
    <submittedName>
        <fullName evidence="7">Thiolase family protein</fullName>
    </submittedName>
</protein>
<evidence type="ECO:0000256" key="4">
    <source>
        <dbReference type="RuleBase" id="RU003557"/>
    </source>
</evidence>
<dbReference type="InterPro" id="IPR050215">
    <property type="entry name" value="Thiolase-like_sf_Thiolase"/>
</dbReference>
<evidence type="ECO:0000313" key="8">
    <source>
        <dbReference type="Proteomes" id="UP000544090"/>
    </source>
</evidence>
<evidence type="ECO:0000259" key="5">
    <source>
        <dbReference type="Pfam" id="PF00108"/>
    </source>
</evidence>
<dbReference type="PANTHER" id="PTHR43853:SF3">
    <property type="entry name" value="ACETYL-COA C-ACETYLTRANSFERASE YHFS-RELATED"/>
    <property type="match status" value="1"/>
</dbReference>
<organism evidence="7 8">
    <name type="scientific">Arthrobacter mobilis</name>
    <dbReference type="NCBI Taxonomy" id="2724944"/>
    <lineage>
        <taxon>Bacteria</taxon>
        <taxon>Bacillati</taxon>
        <taxon>Actinomycetota</taxon>
        <taxon>Actinomycetes</taxon>
        <taxon>Micrococcales</taxon>
        <taxon>Micrococcaceae</taxon>
        <taxon>Arthrobacter</taxon>
    </lineage>
</organism>
<comment type="similarity">
    <text evidence="1 4">Belongs to the thiolase-like superfamily. Thiolase family.</text>
</comment>
<gene>
    <name evidence="7" type="ORF">HGG74_04850</name>
</gene>
<accession>A0A7X6HB92</accession>
<dbReference type="PIRSF" id="PIRSF000429">
    <property type="entry name" value="Ac-CoA_Ac_transf"/>
    <property type="match status" value="1"/>
</dbReference>
<keyword evidence="2 4" id="KW-0808">Transferase</keyword>
<dbReference type="InterPro" id="IPR002155">
    <property type="entry name" value="Thiolase"/>
</dbReference>
<dbReference type="GO" id="GO:0006635">
    <property type="term" value="P:fatty acid beta-oxidation"/>
    <property type="evidence" value="ECO:0007669"/>
    <property type="project" value="TreeGrafter"/>
</dbReference>
<feature type="domain" description="Thiolase C-terminal" evidence="6">
    <location>
        <begin position="277"/>
        <end position="388"/>
    </location>
</feature>
<dbReference type="GO" id="GO:0010124">
    <property type="term" value="P:phenylacetate catabolic process"/>
    <property type="evidence" value="ECO:0007669"/>
    <property type="project" value="TreeGrafter"/>
</dbReference>
<keyword evidence="3 4" id="KW-0012">Acyltransferase</keyword>
<feature type="domain" description="Thiolase N-terminal" evidence="5">
    <location>
        <begin position="15"/>
        <end position="260"/>
    </location>
</feature>
<dbReference type="Proteomes" id="UP000544090">
    <property type="component" value="Unassembled WGS sequence"/>
</dbReference>
<evidence type="ECO:0000256" key="1">
    <source>
        <dbReference type="ARBA" id="ARBA00010982"/>
    </source>
</evidence>
<dbReference type="InterPro" id="IPR016039">
    <property type="entry name" value="Thiolase-like"/>
</dbReference>
<dbReference type="CDD" id="cd00751">
    <property type="entry name" value="thiolase"/>
    <property type="match status" value="1"/>
</dbReference>
<reference evidence="7 8" key="1">
    <citation type="submission" date="2020-04" db="EMBL/GenBank/DDBJ databases">
        <title>Arthrobacter sp. nov.</title>
        <authorList>
            <person name="Liu S."/>
        </authorList>
    </citation>
    <scope>NUCLEOTIDE SEQUENCE [LARGE SCALE GENOMIC DNA]</scope>
    <source>
        <strain evidence="7 8">E918</strain>
    </source>
</reference>
<dbReference type="EMBL" id="JAAZSQ010000003">
    <property type="protein sequence ID" value="NKX53877.1"/>
    <property type="molecule type" value="Genomic_DNA"/>
</dbReference>
<evidence type="ECO:0000259" key="6">
    <source>
        <dbReference type="Pfam" id="PF02803"/>
    </source>
</evidence>